<protein>
    <recommendedName>
        <fullName evidence="2">HNH domain-containing protein</fullName>
    </recommendedName>
</protein>
<dbReference type="EMBL" id="LAZR01010293">
    <property type="protein sequence ID" value="KKM67753.1"/>
    <property type="molecule type" value="Genomic_DNA"/>
</dbReference>
<evidence type="ECO:0008006" key="2">
    <source>
        <dbReference type="Google" id="ProtNLM"/>
    </source>
</evidence>
<sequence>MNKQVKSCKDCGIELLARIHGQQFCQNCARNRERVAQKKINDKIRDAWHTYKIGLGCILCGYHKNSAALEFHHMEGKDHEVDASDWYFNNSKAKELEKCVLLCRNCHAEQHFLELNKQVEEEE</sequence>
<comment type="caution">
    <text evidence="1">The sequence shown here is derived from an EMBL/GenBank/DDBJ whole genome shotgun (WGS) entry which is preliminary data.</text>
</comment>
<gene>
    <name evidence="1" type="ORF">LCGC14_1467980</name>
</gene>
<proteinExistence type="predicted"/>
<organism evidence="1">
    <name type="scientific">marine sediment metagenome</name>
    <dbReference type="NCBI Taxonomy" id="412755"/>
    <lineage>
        <taxon>unclassified sequences</taxon>
        <taxon>metagenomes</taxon>
        <taxon>ecological metagenomes</taxon>
    </lineage>
</organism>
<dbReference type="AlphaFoldDB" id="A0A0F9JDT4"/>
<reference evidence="1" key="1">
    <citation type="journal article" date="2015" name="Nature">
        <title>Complex archaea that bridge the gap between prokaryotes and eukaryotes.</title>
        <authorList>
            <person name="Spang A."/>
            <person name="Saw J.H."/>
            <person name="Jorgensen S.L."/>
            <person name="Zaremba-Niedzwiedzka K."/>
            <person name="Martijn J."/>
            <person name="Lind A.E."/>
            <person name="van Eijk R."/>
            <person name="Schleper C."/>
            <person name="Guy L."/>
            <person name="Ettema T.J."/>
        </authorList>
    </citation>
    <scope>NUCLEOTIDE SEQUENCE</scope>
</reference>
<name>A0A0F9JDT4_9ZZZZ</name>
<evidence type="ECO:0000313" key="1">
    <source>
        <dbReference type="EMBL" id="KKM67753.1"/>
    </source>
</evidence>
<accession>A0A0F9JDT4</accession>